<accession>A0AA38ILP4</accession>
<feature type="repeat" description="ANK" evidence="3">
    <location>
        <begin position="1212"/>
        <end position="1244"/>
    </location>
</feature>
<dbReference type="EMBL" id="JALNTZ010000004">
    <property type="protein sequence ID" value="KAJ3656037.1"/>
    <property type="molecule type" value="Genomic_DNA"/>
</dbReference>
<proteinExistence type="predicted"/>
<feature type="repeat" description="ANK" evidence="3">
    <location>
        <begin position="1311"/>
        <end position="1343"/>
    </location>
</feature>
<dbReference type="SUPFAM" id="SSF140860">
    <property type="entry name" value="Pseudo ankyrin repeat-like"/>
    <property type="match status" value="1"/>
</dbReference>
<dbReference type="Pfam" id="PF12796">
    <property type="entry name" value="Ank_2"/>
    <property type="match status" value="4"/>
</dbReference>
<dbReference type="Pfam" id="PF00023">
    <property type="entry name" value="Ank"/>
    <property type="match status" value="3"/>
</dbReference>
<feature type="region of interest" description="Disordered" evidence="4">
    <location>
        <begin position="1"/>
        <end position="33"/>
    </location>
</feature>
<dbReference type="PROSITE" id="PS50297">
    <property type="entry name" value="ANK_REP_REGION"/>
    <property type="match status" value="10"/>
</dbReference>
<dbReference type="InterPro" id="IPR036770">
    <property type="entry name" value="Ankyrin_rpt-contain_sf"/>
</dbReference>
<feature type="repeat" description="ANK" evidence="3">
    <location>
        <begin position="1349"/>
        <end position="1376"/>
    </location>
</feature>
<feature type="repeat" description="ANK" evidence="3">
    <location>
        <begin position="1377"/>
        <end position="1409"/>
    </location>
</feature>
<keyword evidence="1" id="KW-0677">Repeat</keyword>
<feature type="repeat" description="ANK" evidence="3">
    <location>
        <begin position="1245"/>
        <end position="1277"/>
    </location>
</feature>
<dbReference type="Proteomes" id="UP001168821">
    <property type="component" value="Unassembled WGS sequence"/>
</dbReference>
<dbReference type="Gene3D" id="1.25.40.20">
    <property type="entry name" value="Ankyrin repeat-containing domain"/>
    <property type="match status" value="2"/>
</dbReference>
<evidence type="ECO:0000256" key="1">
    <source>
        <dbReference type="ARBA" id="ARBA00022737"/>
    </source>
</evidence>
<reference evidence="5" key="1">
    <citation type="journal article" date="2023" name="G3 (Bethesda)">
        <title>Whole genome assemblies of Zophobas morio and Tenebrio molitor.</title>
        <authorList>
            <person name="Kaur S."/>
            <person name="Stinson S.A."/>
            <person name="diCenzo G.C."/>
        </authorList>
    </citation>
    <scope>NUCLEOTIDE SEQUENCE</scope>
    <source>
        <strain evidence="5">QUZm001</strain>
    </source>
</reference>
<feature type="repeat" description="ANK" evidence="3">
    <location>
        <begin position="1278"/>
        <end position="1310"/>
    </location>
</feature>
<dbReference type="SUPFAM" id="SSF52540">
    <property type="entry name" value="P-loop containing nucleoside triphosphate hydrolases"/>
    <property type="match status" value="1"/>
</dbReference>
<keyword evidence="2 3" id="KW-0040">ANK repeat</keyword>
<evidence type="ECO:0000256" key="4">
    <source>
        <dbReference type="SAM" id="MobiDB-lite"/>
    </source>
</evidence>
<evidence type="ECO:0000256" key="2">
    <source>
        <dbReference type="ARBA" id="ARBA00023043"/>
    </source>
</evidence>
<feature type="repeat" description="ANK" evidence="3">
    <location>
        <begin position="1443"/>
        <end position="1475"/>
    </location>
</feature>
<evidence type="ECO:0008006" key="7">
    <source>
        <dbReference type="Google" id="ProtNLM"/>
    </source>
</evidence>
<comment type="caution">
    <text evidence="5">The sequence shown here is derived from an EMBL/GenBank/DDBJ whole genome shotgun (WGS) entry which is preliminary data.</text>
</comment>
<dbReference type="SMART" id="SM00248">
    <property type="entry name" value="ANK"/>
    <property type="match status" value="13"/>
</dbReference>
<feature type="repeat" description="ANK" evidence="3">
    <location>
        <begin position="1476"/>
        <end position="1508"/>
    </location>
</feature>
<sequence>MSALKNHVDSEKPGESTVSTRSEEKKFKKRGGTTDKGRDYEHLYLAHLILKLTLDDDVENFYLSSNDEEFGDFDDVVVEIVLKNRTETYAIQLKHIERKTTLGRAQLTAKTGKRNFSIEKYYDTFSKHLKLQQNVKMILFTNTSLNSSDVKQLDFHQLTVDFIPSEVSKLLTSSSRKLCCHTINKTQTNSSEYDQFFENFYVYTDQADVRQLVKDVREIFKKNFMCDEFVCNQYVHFITQWSMTNGRKLKLYKTWMKRLIALCVLSPHIRPLSFDSTKSVNKKESILRDVISKFDITSIDDRNYERISHLWSNTINELQDLTEVTKINGKYFLCLEKLEVKDLFNADPSKVNKLMWLLDKCPLVVQECPQVYRTFKFCCENLILLKATKPVDEKCKTRSSQKVFERLSDLKKEVMLYQKLRRTFTYSIEGQKETALTYLLQACDEIESVITLDKLVEMLEGPLAIGDQKEVLPPSHIERNLTKILINLEFLKRNLKKKVIFVSGVVDFKSFKKLLPDIEIKEISNIERERMKRFYRGDIYISKNHFSLKQFNTVFNKNPEVEVHHCRYFNNQYLEWIRSEHSQGQRFNELKKFRLNDEFNVYTLHQSQLFNSGEQDINIICAEPGMGKSTLMKSLKTNTSSATWTIVIYARNHFTHFRENGADVEKFKEYIFTNVRKKCSNIDQQVFKAMLERNNIQVIWDGLDEVTDATLEAILTLVQTLAQSGVQQWLTSRNNLKTKLENRLGSFSRNIKQFDDEEQRKYLKERLEIPADDLTATFIKIKKNLMSFPNYEILGIPLQIYMLTELFLKDKEKYLNLLDSVFTVLDLYRHFVDEKFKVFYQEKSKLDLSVEHIFQQFEDEKETKLKCYKTVAARCYLDNLSVTIIDANYKHQLQSFLETIENKGDAVGFICRVASNGGVEFSHNSYGEYFAAMYLFDIDPSVVRDNKFISDGHFDNIRFFLDLMLCKNSKGFIAVVYKNPILLDECTDLDLDQKDLIGRDILEVACARIKNYTCATRIIKDGNFDRDWVIYNGDIGVLHYMQISDPFDEINTSIDIRTKKLLLFFPFLIPDYEKYSLDKNYLTLIVYYAIRFDFVVIFDYVNHSPKLKEAFDSINFASILSLAMYYRSQRILEQLFLNDRSYREIPSINSLGPDSLVIDEIFVYILLNVEIRLDIPNSKGQFLTHYATTHNLHKTLTLLNAKNAKWDVFDSNGRFAIHNACFEGNVVTLKLLISFGCDINIPDANGCCPIHYACKHHKTQLVQVLIDNGAKINVPDSNGQLPVHHICKRGNKKMLKLVVKNGAKTDVVDANGILPLHYACENIHIGIIEFLVISGADIDALDKYVQLLIYPVCKQGNINLLKLLIAKGADLNVLDSNGWLPLDYAIATGKLDLVNLLVTNGAKVNFPNDKTPLLLQNACKKKHLDAISFLLENGAKMDVPYKDSQLPMHYACQKGYVEVLKILIAYSEKKNTPDASGVLPLHRACFTGDVEILNLLLDEDAKVNMPDSHGNLPMHYACLNRDFGLQIMSLLLEKHADVNVPNAKGHLPIHFACEPNDRILSDLKNDKLLLWFMRNWSQVCNKAVKFLLEHDAHLDIPDTNGLLPIHSVCKCDEMDLVELLVKNGVSVNASDAHGRLPIHYACSNSSYNDDVVSFLIKNGACVNVGDIDGVLPIHLACEQGTLNKVKLLVAHGADTNIPDKNGWLAREYALKYCNPRKIVDFLETCSKDQ</sequence>
<protein>
    <recommendedName>
        <fullName evidence="7">NACHT domain-containing protein</fullName>
    </recommendedName>
</protein>
<gene>
    <name evidence="5" type="ORF">Zmor_015140</name>
</gene>
<dbReference type="Gene3D" id="3.40.50.300">
    <property type="entry name" value="P-loop containing nucleotide triphosphate hydrolases"/>
    <property type="match status" value="1"/>
</dbReference>
<keyword evidence="6" id="KW-1185">Reference proteome</keyword>
<evidence type="ECO:0000313" key="6">
    <source>
        <dbReference type="Proteomes" id="UP001168821"/>
    </source>
</evidence>
<dbReference type="PANTHER" id="PTHR24198:SF165">
    <property type="entry name" value="ANKYRIN REPEAT-CONTAINING PROTEIN-RELATED"/>
    <property type="match status" value="1"/>
</dbReference>
<feature type="repeat" description="ANK" evidence="3">
    <location>
        <begin position="1600"/>
        <end position="1632"/>
    </location>
</feature>
<dbReference type="InterPro" id="IPR002110">
    <property type="entry name" value="Ankyrin_rpt"/>
</dbReference>
<dbReference type="SUPFAM" id="SSF48403">
    <property type="entry name" value="Ankyrin repeat"/>
    <property type="match status" value="2"/>
</dbReference>
<name>A0AA38ILP4_9CUCU</name>
<feature type="repeat" description="ANK" evidence="3">
    <location>
        <begin position="1509"/>
        <end position="1543"/>
    </location>
</feature>
<feature type="repeat" description="ANK" evidence="3">
    <location>
        <begin position="1668"/>
        <end position="1700"/>
    </location>
</feature>
<feature type="compositionally biased region" description="Basic and acidic residues" evidence="4">
    <location>
        <begin position="21"/>
        <end position="33"/>
    </location>
</feature>
<dbReference type="PANTHER" id="PTHR24198">
    <property type="entry name" value="ANKYRIN REPEAT AND PROTEIN KINASE DOMAIN-CONTAINING PROTEIN"/>
    <property type="match status" value="1"/>
</dbReference>
<feature type="repeat" description="ANK" evidence="3">
    <location>
        <begin position="1633"/>
        <end position="1667"/>
    </location>
</feature>
<organism evidence="5 6">
    <name type="scientific">Zophobas morio</name>
    <dbReference type="NCBI Taxonomy" id="2755281"/>
    <lineage>
        <taxon>Eukaryota</taxon>
        <taxon>Metazoa</taxon>
        <taxon>Ecdysozoa</taxon>
        <taxon>Arthropoda</taxon>
        <taxon>Hexapoda</taxon>
        <taxon>Insecta</taxon>
        <taxon>Pterygota</taxon>
        <taxon>Neoptera</taxon>
        <taxon>Endopterygota</taxon>
        <taxon>Coleoptera</taxon>
        <taxon>Polyphaga</taxon>
        <taxon>Cucujiformia</taxon>
        <taxon>Tenebrionidae</taxon>
        <taxon>Zophobas</taxon>
    </lineage>
</organism>
<evidence type="ECO:0000256" key="3">
    <source>
        <dbReference type="PROSITE-ProRule" id="PRU00023"/>
    </source>
</evidence>
<dbReference type="InterPro" id="IPR027417">
    <property type="entry name" value="P-loop_NTPase"/>
</dbReference>
<dbReference type="PROSITE" id="PS50088">
    <property type="entry name" value="ANK_REPEAT"/>
    <property type="match status" value="12"/>
</dbReference>
<feature type="compositionally biased region" description="Basic and acidic residues" evidence="4">
    <location>
        <begin position="1"/>
        <end position="14"/>
    </location>
</feature>
<evidence type="ECO:0000313" key="5">
    <source>
        <dbReference type="EMBL" id="KAJ3656037.1"/>
    </source>
</evidence>